<dbReference type="GeneTree" id="ENSGT00730000111187"/>
<dbReference type="InterPro" id="IPR018463">
    <property type="entry name" value="Centromere_CenpF_N"/>
</dbReference>
<dbReference type="SUPFAM" id="SSF57997">
    <property type="entry name" value="Tropomyosin"/>
    <property type="match status" value="1"/>
</dbReference>
<organism evidence="3 4">
    <name type="scientific">Pelodiscus sinensis</name>
    <name type="common">Chinese softshell turtle</name>
    <name type="synonym">Trionyx sinensis</name>
    <dbReference type="NCBI Taxonomy" id="13735"/>
    <lineage>
        <taxon>Eukaryota</taxon>
        <taxon>Metazoa</taxon>
        <taxon>Chordata</taxon>
        <taxon>Craniata</taxon>
        <taxon>Vertebrata</taxon>
        <taxon>Euteleostomi</taxon>
        <taxon>Archelosauria</taxon>
        <taxon>Testudinata</taxon>
        <taxon>Testudines</taxon>
        <taxon>Cryptodira</taxon>
        <taxon>Trionychia</taxon>
        <taxon>Trionychidae</taxon>
        <taxon>Pelodiscus</taxon>
    </lineage>
</organism>
<sequence>MSWPGEAWQEGLPARALQGVRELEQRLEWATKERVQKQAQLDTLEAALHKQRQKHEEERGTWALLAQERRDLAEACERLERGRQQLSRELQGKGAQLSQLEGQLGRATQRIEELEEELQRYQPGRWGGCQWS</sequence>
<dbReference type="GO" id="GO:0000922">
    <property type="term" value="C:spindle pole"/>
    <property type="evidence" value="ECO:0007669"/>
    <property type="project" value="TreeGrafter"/>
</dbReference>
<dbReference type="OMA" id="FLMESLE"/>
<dbReference type="PANTHER" id="PTHR18874">
    <property type="entry name" value="CMF/LEK/CENP CELL DIVISION-RELATED"/>
    <property type="match status" value="1"/>
</dbReference>
<dbReference type="Ensembl" id="ENSPSIT00000018551.1">
    <property type="protein sequence ID" value="ENSPSIP00000018465.1"/>
    <property type="gene ID" value="ENSPSIG00000016418.1"/>
</dbReference>
<evidence type="ECO:0000259" key="2">
    <source>
        <dbReference type="Pfam" id="PF10481"/>
    </source>
</evidence>
<reference evidence="4" key="1">
    <citation type="submission" date="2011-10" db="EMBL/GenBank/DDBJ databases">
        <authorList>
            <consortium name="Soft-shell Turtle Genome Consortium"/>
        </authorList>
    </citation>
    <scope>NUCLEOTIDE SEQUENCE [LARGE SCALE GENOMIC DNA]</scope>
    <source>
        <strain evidence="4">Daiwa-1</strain>
    </source>
</reference>
<dbReference type="GO" id="GO:0051310">
    <property type="term" value="P:metaphase chromosome alignment"/>
    <property type="evidence" value="ECO:0007669"/>
    <property type="project" value="TreeGrafter"/>
</dbReference>
<name>K7GDV4_PELSI</name>
<dbReference type="GO" id="GO:0000775">
    <property type="term" value="C:chromosome, centromeric region"/>
    <property type="evidence" value="ECO:0007669"/>
    <property type="project" value="InterPro"/>
</dbReference>
<evidence type="ECO:0000256" key="1">
    <source>
        <dbReference type="SAM" id="Coils"/>
    </source>
</evidence>
<dbReference type="GO" id="GO:0000278">
    <property type="term" value="P:mitotic cell cycle"/>
    <property type="evidence" value="ECO:0007669"/>
    <property type="project" value="TreeGrafter"/>
</dbReference>
<keyword evidence="1" id="KW-0175">Coiled coil</keyword>
<reference evidence="3" key="4">
    <citation type="submission" date="2025-09" db="UniProtKB">
        <authorList>
            <consortium name="Ensembl"/>
        </authorList>
    </citation>
    <scope>IDENTIFICATION</scope>
</reference>
<dbReference type="PANTHER" id="PTHR18874:SF10">
    <property type="entry name" value="CENTROMERE PROTEIN F"/>
    <property type="match status" value="1"/>
</dbReference>
<evidence type="ECO:0000313" key="3">
    <source>
        <dbReference type="Ensembl" id="ENSPSIP00000018465.1"/>
    </source>
</evidence>
<dbReference type="GO" id="GO:0005634">
    <property type="term" value="C:nucleus"/>
    <property type="evidence" value="ECO:0007669"/>
    <property type="project" value="TreeGrafter"/>
</dbReference>
<keyword evidence="4" id="KW-1185">Reference proteome</keyword>
<feature type="coiled-coil region" evidence="1">
    <location>
        <begin position="20"/>
        <end position="117"/>
    </location>
</feature>
<dbReference type="eggNOG" id="ENOG502QVMD">
    <property type="taxonomic scope" value="Eukaryota"/>
</dbReference>
<dbReference type="GO" id="GO:0008017">
    <property type="term" value="F:microtubule binding"/>
    <property type="evidence" value="ECO:0007669"/>
    <property type="project" value="InterPro"/>
</dbReference>
<evidence type="ECO:0000313" key="4">
    <source>
        <dbReference type="Proteomes" id="UP000007267"/>
    </source>
</evidence>
<reference evidence="4" key="2">
    <citation type="journal article" date="2013" name="Nat. Genet.">
        <title>The draft genomes of soft-shell turtle and green sea turtle yield insights into the development and evolution of the turtle-specific body plan.</title>
        <authorList>
            <person name="Wang Z."/>
            <person name="Pascual-Anaya J."/>
            <person name="Zadissa A."/>
            <person name="Li W."/>
            <person name="Niimura Y."/>
            <person name="Huang Z."/>
            <person name="Li C."/>
            <person name="White S."/>
            <person name="Xiong Z."/>
            <person name="Fang D."/>
            <person name="Wang B."/>
            <person name="Ming Y."/>
            <person name="Chen Y."/>
            <person name="Zheng Y."/>
            <person name="Kuraku S."/>
            <person name="Pignatelli M."/>
            <person name="Herrero J."/>
            <person name="Beal K."/>
            <person name="Nozawa M."/>
            <person name="Li Q."/>
            <person name="Wang J."/>
            <person name="Zhang H."/>
            <person name="Yu L."/>
            <person name="Shigenobu S."/>
            <person name="Wang J."/>
            <person name="Liu J."/>
            <person name="Flicek P."/>
            <person name="Searle S."/>
            <person name="Wang J."/>
            <person name="Kuratani S."/>
            <person name="Yin Y."/>
            <person name="Aken B."/>
            <person name="Zhang G."/>
            <person name="Irie N."/>
        </authorList>
    </citation>
    <scope>NUCLEOTIDE SEQUENCE [LARGE SCALE GENOMIC DNA]</scope>
    <source>
        <strain evidence="4">Daiwa-1</strain>
    </source>
</reference>
<dbReference type="Proteomes" id="UP000007267">
    <property type="component" value="Unassembled WGS sequence"/>
</dbReference>
<dbReference type="EMBL" id="AGCU01130904">
    <property type="status" value="NOT_ANNOTATED_CDS"/>
    <property type="molecule type" value="Genomic_DNA"/>
</dbReference>
<feature type="domain" description="Centromere protein Cenp-F N-terminal" evidence="2">
    <location>
        <begin position="1"/>
        <end position="122"/>
    </location>
</feature>
<dbReference type="InterPro" id="IPR043513">
    <property type="entry name" value="Cenp-F"/>
</dbReference>
<accession>K7GDV4</accession>
<reference evidence="3" key="3">
    <citation type="submission" date="2025-08" db="UniProtKB">
        <authorList>
            <consortium name="Ensembl"/>
        </authorList>
    </citation>
    <scope>IDENTIFICATION</scope>
</reference>
<protein>
    <recommendedName>
        <fullName evidence="2">Centromere protein Cenp-F N-terminal domain-containing protein</fullName>
    </recommendedName>
</protein>
<dbReference type="AlphaFoldDB" id="K7GDV4"/>
<dbReference type="Pfam" id="PF10481">
    <property type="entry name" value="CENP-F_N"/>
    <property type="match status" value="1"/>
</dbReference>
<proteinExistence type="predicted"/>
<dbReference type="GO" id="GO:0010389">
    <property type="term" value="P:regulation of G2/M transition of mitotic cell cycle"/>
    <property type="evidence" value="ECO:0007669"/>
    <property type="project" value="TreeGrafter"/>
</dbReference>
<dbReference type="HOGENOM" id="CLU_2152107_0_0_1"/>
<dbReference type="GO" id="GO:0070840">
    <property type="term" value="F:dynein complex binding"/>
    <property type="evidence" value="ECO:0007669"/>
    <property type="project" value="TreeGrafter"/>
</dbReference>